<keyword evidence="1" id="KW-0472">Membrane</keyword>
<keyword evidence="2" id="KW-0614">Plasmid</keyword>
<reference evidence="2 3" key="1">
    <citation type="submission" date="2013-11" db="EMBL/GenBank/DDBJ databases">
        <title>Complete genome sequence of Rhizobium gallicum bv. gallicum R602.</title>
        <authorList>
            <person name="Bustos P."/>
            <person name="Santamaria R.I."/>
            <person name="Lozano L."/>
            <person name="Acosta J.L."/>
            <person name="Ormeno-Orrillo E."/>
            <person name="Rogel M.A."/>
            <person name="Romero D."/>
            <person name="Cevallos M.A."/>
            <person name="Martinez-Romero E."/>
            <person name="Gonzalez V."/>
        </authorList>
    </citation>
    <scope>NUCLEOTIDE SEQUENCE [LARGE SCALE GENOMIC DNA]</scope>
    <source>
        <strain evidence="2 3">R602</strain>
        <plasmid evidence="2 3">pRgalR602c</plasmid>
    </source>
</reference>
<keyword evidence="3" id="KW-1185">Reference proteome</keyword>
<sequence>MTISIAWYTGSVARGGIAAILPVLQKGVALAAGSVVLAVSIACPAFAHGSERGFVMLLPTAYYRTGGALAVAASFVTLAILPAAWFKTLTRAELSCARLPRVPRNAASLFSFSLLAILFVAGLFATPDPLENLLPLMVWTVFWVGFTLLQALFGNLWPWLNPWTGPLAALRSMTGSHLARTALVTMPKTAGYLPASLMFLLIAWYELVSVAPDNPPELAIGAAIYWLFNLVAMIVFGQGEWMRRGEALSVFFRFVGTVAPFSGRRRQGRRWLVVTWPGRRFVVGRPLSVSATLFVLLTLATVSFDGFSKTFTWLGFVGVNPLEFPGRSAMMTVNTFGLLAAFVVLAVVFYLTVYLGNRAVAVPRGMTLKASAGLFVVSIIPIAIAFHAAHYLTVLLVNGQYFAAAISDPFSLGWNLFGTAHLHPTTSFLSNLERVSILWTVQTVIVVAGHIAGMMLAHMVAIEHFGTTKRAVRSQLPLAAGMVFYTVFGLWLLSTPVAG</sequence>
<keyword evidence="1" id="KW-1133">Transmembrane helix</keyword>
<evidence type="ECO:0000313" key="3">
    <source>
        <dbReference type="Proteomes" id="UP000031368"/>
    </source>
</evidence>
<feature type="transmembrane region" description="Helical" evidence="1">
    <location>
        <begin position="28"/>
        <end position="47"/>
    </location>
</feature>
<name>A0A0B4XDY2_9HYPH</name>
<proteinExistence type="predicted"/>
<protein>
    <submittedName>
        <fullName evidence="2">Uncharacterized protein</fullName>
    </submittedName>
</protein>
<dbReference type="KEGG" id="rga:RGR602_PC02225"/>
<feature type="transmembrane region" description="Helical" evidence="1">
    <location>
        <begin position="328"/>
        <end position="351"/>
    </location>
</feature>
<feature type="transmembrane region" description="Helical" evidence="1">
    <location>
        <begin position="474"/>
        <end position="493"/>
    </location>
</feature>
<keyword evidence="1" id="KW-0812">Transmembrane</keyword>
<feature type="transmembrane region" description="Helical" evidence="1">
    <location>
        <begin position="437"/>
        <end position="462"/>
    </location>
</feature>
<dbReference type="HOGENOM" id="CLU_030480_1_0_5"/>
<gene>
    <name evidence="2" type="ORF">RGR602_PC02225</name>
</gene>
<dbReference type="AlphaFoldDB" id="A0A0B4XDY2"/>
<evidence type="ECO:0000313" key="2">
    <source>
        <dbReference type="EMBL" id="AJD46244.1"/>
    </source>
</evidence>
<dbReference type="EMBL" id="CP006880">
    <property type="protein sequence ID" value="AJD46244.1"/>
    <property type="molecule type" value="Genomic_DNA"/>
</dbReference>
<organism evidence="2 3">
    <name type="scientific">Rhizobium gallicum bv. gallicum R602sp</name>
    <dbReference type="NCBI Taxonomy" id="1041138"/>
    <lineage>
        <taxon>Bacteria</taxon>
        <taxon>Pseudomonadati</taxon>
        <taxon>Pseudomonadota</taxon>
        <taxon>Alphaproteobacteria</taxon>
        <taxon>Hyphomicrobiales</taxon>
        <taxon>Rhizobiaceae</taxon>
        <taxon>Rhizobium/Agrobacterium group</taxon>
        <taxon>Rhizobium</taxon>
    </lineage>
</organism>
<feature type="transmembrane region" description="Helical" evidence="1">
    <location>
        <begin position="137"/>
        <end position="160"/>
    </location>
</feature>
<feature type="transmembrane region" description="Helical" evidence="1">
    <location>
        <begin position="106"/>
        <end position="125"/>
    </location>
</feature>
<feature type="transmembrane region" description="Helical" evidence="1">
    <location>
        <begin position="287"/>
        <end position="308"/>
    </location>
</feature>
<feature type="transmembrane region" description="Helical" evidence="1">
    <location>
        <begin position="181"/>
        <end position="205"/>
    </location>
</feature>
<feature type="transmembrane region" description="Helical" evidence="1">
    <location>
        <begin position="217"/>
        <end position="236"/>
    </location>
</feature>
<accession>A0A0B4XDY2</accession>
<geneLocation type="plasmid" evidence="2 3">
    <name>pRgalR602c</name>
</geneLocation>
<feature type="transmembrane region" description="Helical" evidence="1">
    <location>
        <begin position="372"/>
        <end position="392"/>
    </location>
</feature>
<evidence type="ECO:0000256" key="1">
    <source>
        <dbReference type="SAM" id="Phobius"/>
    </source>
</evidence>
<feature type="transmembrane region" description="Helical" evidence="1">
    <location>
        <begin position="67"/>
        <end position="86"/>
    </location>
</feature>
<dbReference type="Proteomes" id="UP000031368">
    <property type="component" value="Plasmid pRgalR602c"/>
</dbReference>
<dbReference type="RefSeq" id="WP_052451890.1">
    <property type="nucleotide sequence ID" value="NZ_CP006880.1"/>
</dbReference>